<protein>
    <recommendedName>
        <fullName evidence="5">Adenine deaminase</fullName>
        <shortName evidence="5">ADE</shortName>
        <ecNumber evidence="5">3.5.4.2</ecNumber>
    </recommendedName>
    <alternativeName>
        <fullName evidence="5">Adenine aminohydrolase</fullName>
        <shortName evidence="5">AAH</shortName>
    </alternativeName>
</protein>
<dbReference type="PANTHER" id="PTHR43114:SF6">
    <property type="entry name" value="ADENINE DEAMINASE"/>
    <property type="match status" value="1"/>
</dbReference>
<feature type="binding site" evidence="5">
    <location>
        <position position="11"/>
    </location>
    <ligand>
        <name>Zn(2+)</name>
        <dbReference type="ChEBI" id="CHEBI:29105"/>
        <note>catalytic</note>
    </ligand>
</feature>
<feature type="binding site" evidence="5">
    <location>
        <position position="270"/>
    </location>
    <ligand>
        <name>Zn(2+)</name>
        <dbReference type="ChEBI" id="CHEBI:29105"/>
        <note>catalytic</note>
    </ligand>
</feature>
<dbReference type="NCBIfam" id="NF006848">
    <property type="entry name" value="PRK09358.1-3"/>
    <property type="match status" value="1"/>
</dbReference>
<name>A0ABV2H1R5_9HYPH</name>
<evidence type="ECO:0000313" key="8">
    <source>
        <dbReference type="Proteomes" id="UP001549031"/>
    </source>
</evidence>
<dbReference type="InterPro" id="IPR001365">
    <property type="entry name" value="A_deaminase_dom"/>
</dbReference>
<evidence type="ECO:0000256" key="1">
    <source>
        <dbReference type="ARBA" id="ARBA00022723"/>
    </source>
</evidence>
<dbReference type="PANTHER" id="PTHR43114">
    <property type="entry name" value="ADENINE DEAMINASE"/>
    <property type="match status" value="1"/>
</dbReference>
<dbReference type="EMBL" id="JBEPLJ010000002">
    <property type="protein sequence ID" value="MET3584481.1"/>
    <property type="molecule type" value="Genomic_DNA"/>
</dbReference>
<dbReference type="SUPFAM" id="SSF51556">
    <property type="entry name" value="Metallo-dependent hydrolases"/>
    <property type="match status" value="1"/>
</dbReference>
<dbReference type="InterPro" id="IPR006330">
    <property type="entry name" value="Ado/ade_deaminase"/>
</dbReference>
<comment type="similarity">
    <text evidence="5">Belongs to the metallo-dependent hydrolases superfamily. Adenosine and AMP deaminases family. Adenine deaminase type 2 subfamily.</text>
</comment>
<dbReference type="Gene3D" id="3.20.20.140">
    <property type="entry name" value="Metal-dependent hydrolases"/>
    <property type="match status" value="1"/>
</dbReference>
<feature type="site" description="Important for catalytic activity" evidence="5">
    <location>
        <position position="213"/>
    </location>
</feature>
<feature type="domain" description="Adenosine deaminase" evidence="6">
    <location>
        <begin position="7"/>
        <end position="323"/>
    </location>
</feature>
<comment type="function">
    <text evidence="5">Catalyzes the hydrolytic deamination of adenine to hypoxanthine. Plays an important role in the purine salvage pathway and in nitrogen catabolism.</text>
</comment>
<comment type="catalytic activity">
    <reaction evidence="5">
        <text>adenine + H2O + H(+) = hypoxanthine + NH4(+)</text>
        <dbReference type="Rhea" id="RHEA:23688"/>
        <dbReference type="ChEBI" id="CHEBI:15377"/>
        <dbReference type="ChEBI" id="CHEBI:15378"/>
        <dbReference type="ChEBI" id="CHEBI:16708"/>
        <dbReference type="ChEBI" id="CHEBI:17368"/>
        <dbReference type="ChEBI" id="CHEBI:28938"/>
        <dbReference type="EC" id="3.5.4.2"/>
    </reaction>
</comment>
<keyword evidence="8" id="KW-1185">Reference proteome</keyword>
<feature type="binding site" evidence="5">
    <location>
        <position position="13"/>
    </location>
    <ligand>
        <name>Zn(2+)</name>
        <dbReference type="ChEBI" id="CHEBI:29105"/>
        <note>catalytic</note>
    </ligand>
</feature>
<dbReference type="CDD" id="cd01320">
    <property type="entry name" value="ADA"/>
    <property type="match status" value="1"/>
</dbReference>
<reference evidence="7 8" key="1">
    <citation type="submission" date="2024-06" db="EMBL/GenBank/DDBJ databases">
        <title>Genomic Encyclopedia of Type Strains, Phase IV (KMG-IV): sequencing the most valuable type-strain genomes for metagenomic binning, comparative biology and taxonomic classification.</title>
        <authorList>
            <person name="Goeker M."/>
        </authorList>
    </citation>
    <scope>NUCLEOTIDE SEQUENCE [LARGE SCALE GENOMIC DNA]</scope>
    <source>
        <strain evidence="7 8">DSM 105042</strain>
    </source>
</reference>
<keyword evidence="4 5" id="KW-0546">Nucleotide metabolism</keyword>
<feature type="binding site" evidence="5">
    <location>
        <position position="271"/>
    </location>
    <ligand>
        <name>substrate</name>
    </ligand>
</feature>
<keyword evidence="3 5" id="KW-0862">Zinc</keyword>
<dbReference type="HAMAP" id="MF_01962">
    <property type="entry name" value="Adenine_deaminase"/>
    <property type="match status" value="1"/>
</dbReference>
<feature type="binding site" evidence="5">
    <location>
        <position position="189"/>
    </location>
    <ligand>
        <name>Zn(2+)</name>
        <dbReference type="ChEBI" id="CHEBI:29105"/>
        <note>catalytic</note>
    </ligand>
</feature>
<gene>
    <name evidence="7" type="ORF">ABID21_000576</name>
</gene>
<accession>A0ABV2H1R5</accession>
<comment type="caution">
    <text evidence="7">The sequence shown here is derived from an EMBL/GenBank/DDBJ whole genome shotgun (WGS) entry which is preliminary data.</text>
</comment>
<dbReference type="InterPro" id="IPR028892">
    <property type="entry name" value="ADE"/>
</dbReference>
<evidence type="ECO:0000256" key="3">
    <source>
        <dbReference type="ARBA" id="ARBA00022833"/>
    </source>
</evidence>
<dbReference type="RefSeq" id="WP_247242627.1">
    <property type="nucleotide sequence ID" value="NZ_JALJRA010000002.1"/>
</dbReference>
<sequence length="336" mass="36869">MTGHFLKAEIHCHIEGAAPPALAARQAEKYGIDPSTFLKDGSYLWSDFSEFLVSYDRVAALFRTDEDYALLTETYLAELASANTIYSEIIVSPDHGDRIGLGADFYLAGISEGIGRAREKTGIEARIIVTGERHFGPERVIAAAEYAARSDNPLVTGFNMAGEERMGRVADYARAFDIAREAGLGLTIHAGEVCGAFSVADALDLVRPSRIGHGVRAIEDADLVARLVDLGTVLEVCPGSNIALKVYPDFEQHPLRRLKESGVRVCLNSDDPPFFHTSLEREYEIASHQMGFHDAEINAMTRTALEAAFVDDDTRTRLLQRFDAETARPQDPVKHG</sequence>
<evidence type="ECO:0000256" key="5">
    <source>
        <dbReference type="HAMAP-Rule" id="MF_01962"/>
    </source>
</evidence>
<keyword evidence="2 5" id="KW-0378">Hydrolase</keyword>
<evidence type="ECO:0000313" key="7">
    <source>
        <dbReference type="EMBL" id="MET3584481.1"/>
    </source>
</evidence>
<feature type="active site" description="Proton donor" evidence="5">
    <location>
        <position position="192"/>
    </location>
</feature>
<organism evidence="7 8">
    <name type="scientific">Pseudorhizobium tarimense</name>
    <dbReference type="NCBI Taxonomy" id="1079109"/>
    <lineage>
        <taxon>Bacteria</taxon>
        <taxon>Pseudomonadati</taxon>
        <taxon>Pseudomonadota</taxon>
        <taxon>Alphaproteobacteria</taxon>
        <taxon>Hyphomicrobiales</taxon>
        <taxon>Rhizobiaceae</taxon>
        <taxon>Rhizobium/Agrobacterium group</taxon>
        <taxon>Pseudorhizobium</taxon>
    </lineage>
</organism>
<dbReference type="EC" id="3.5.4.2" evidence="5"/>
<keyword evidence="1 5" id="KW-0479">Metal-binding</keyword>
<dbReference type="Proteomes" id="UP001549031">
    <property type="component" value="Unassembled WGS sequence"/>
</dbReference>
<dbReference type="GO" id="GO:0016787">
    <property type="term" value="F:hydrolase activity"/>
    <property type="evidence" value="ECO:0007669"/>
    <property type="project" value="UniProtKB-KW"/>
</dbReference>
<comment type="cofactor">
    <cofactor evidence="5">
        <name>Zn(2+)</name>
        <dbReference type="ChEBI" id="CHEBI:29105"/>
    </cofactor>
    <text evidence="5">Binds 1 zinc ion per subunit.</text>
</comment>
<evidence type="ECO:0000259" key="6">
    <source>
        <dbReference type="Pfam" id="PF00962"/>
    </source>
</evidence>
<evidence type="ECO:0000256" key="4">
    <source>
        <dbReference type="ARBA" id="ARBA00023080"/>
    </source>
</evidence>
<proteinExistence type="inferred from homology"/>
<evidence type="ECO:0000256" key="2">
    <source>
        <dbReference type="ARBA" id="ARBA00022801"/>
    </source>
</evidence>
<dbReference type="InterPro" id="IPR032466">
    <property type="entry name" value="Metal_Hydrolase"/>
</dbReference>
<dbReference type="Pfam" id="PF00962">
    <property type="entry name" value="A_deaminase"/>
    <property type="match status" value="1"/>
</dbReference>
<dbReference type="NCBIfam" id="TIGR01430">
    <property type="entry name" value="aden_deam"/>
    <property type="match status" value="1"/>
</dbReference>